<evidence type="ECO:0000313" key="1">
    <source>
        <dbReference type="EMBL" id="RNL79437.1"/>
    </source>
</evidence>
<accession>A0A3N0DUY7</accession>
<proteinExistence type="predicted"/>
<dbReference type="AlphaFoldDB" id="A0A3N0DUY7"/>
<sequence>MTSADAWFGLLPELETWAEVQVGGPDSMTLTCAGVSRELRLTPDQWDDIVSIPFGGNTEGAAGLIRAAWGRAGASDRFLVYDGQYDVQPSPTAAWVDPGRAAFEAAVDEALQAGRQGLHWSAERDQT</sequence>
<keyword evidence="2" id="KW-1185">Reference proteome</keyword>
<reference evidence="1 2" key="1">
    <citation type="submission" date="2018-11" db="EMBL/GenBank/DDBJ databases">
        <authorList>
            <person name="Li F."/>
        </authorList>
    </citation>
    <scope>NUCLEOTIDE SEQUENCE [LARGE SCALE GENOMIC DNA]</scope>
    <source>
        <strain evidence="1 2">KIS18-7</strain>
    </source>
</reference>
<dbReference type="Proteomes" id="UP000277094">
    <property type="component" value="Unassembled WGS sequence"/>
</dbReference>
<dbReference type="EMBL" id="RJSG01000002">
    <property type="protein sequence ID" value="RNL79437.1"/>
    <property type="molecule type" value="Genomic_DNA"/>
</dbReference>
<protein>
    <submittedName>
        <fullName evidence="1">Uncharacterized protein</fullName>
    </submittedName>
</protein>
<evidence type="ECO:0000313" key="2">
    <source>
        <dbReference type="Proteomes" id="UP000277094"/>
    </source>
</evidence>
<comment type="caution">
    <text evidence="1">The sequence shown here is derived from an EMBL/GenBank/DDBJ whole genome shotgun (WGS) entry which is preliminary data.</text>
</comment>
<gene>
    <name evidence="1" type="ORF">EFL95_10650</name>
</gene>
<dbReference type="OrthoDB" id="3787209at2"/>
<dbReference type="RefSeq" id="WP_123233939.1">
    <property type="nucleotide sequence ID" value="NZ_RJSG01000002.1"/>
</dbReference>
<name>A0A3N0DUY7_9ACTN</name>
<organism evidence="1 2">
    <name type="scientific">Nocardioides marmorisolisilvae</name>
    <dbReference type="NCBI Taxonomy" id="1542737"/>
    <lineage>
        <taxon>Bacteria</taxon>
        <taxon>Bacillati</taxon>
        <taxon>Actinomycetota</taxon>
        <taxon>Actinomycetes</taxon>
        <taxon>Propionibacteriales</taxon>
        <taxon>Nocardioidaceae</taxon>
        <taxon>Nocardioides</taxon>
    </lineage>
</organism>